<dbReference type="STRING" id="1855383.SAMN05216548_11531"/>
<proteinExistence type="predicted"/>
<dbReference type="Gene3D" id="3.40.50.450">
    <property type="match status" value="1"/>
</dbReference>
<evidence type="ECO:0000313" key="2">
    <source>
        <dbReference type="Proteomes" id="UP000199647"/>
    </source>
</evidence>
<gene>
    <name evidence="1" type="ORF">SAMN05216548_11531</name>
</gene>
<dbReference type="InterPro" id="IPR051239">
    <property type="entry name" value="2'-dNMP_N-hydrolase"/>
</dbReference>
<dbReference type="GO" id="GO:0009159">
    <property type="term" value="P:deoxyribonucleoside monophosphate catabolic process"/>
    <property type="evidence" value="ECO:0007669"/>
    <property type="project" value="TreeGrafter"/>
</dbReference>
<dbReference type="GO" id="GO:0070694">
    <property type="term" value="F:5-hydroxymethyl-dUMP N-hydrolase activity"/>
    <property type="evidence" value="ECO:0007669"/>
    <property type="project" value="TreeGrafter"/>
</dbReference>
<dbReference type="Proteomes" id="UP000199647">
    <property type="component" value="Unassembled WGS sequence"/>
</dbReference>
<dbReference type="AlphaFoldDB" id="A0A1H9N7W8"/>
<evidence type="ECO:0000313" key="1">
    <source>
        <dbReference type="EMBL" id="SER32024.1"/>
    </source>
</evidence>
<dbReference type="SUPFAM" id="SSF52309">
    <property type="entry name" value="N-(deoxy)ribosyltransferase-like"/>
    <property type="match status" value="1"/>
</dbReference>
<reference evidence="1 2" key="1">
    <citation type="submission" date="2016-10" db="EMBL/GenBank/DDBJ databases">
        <authorList>
            <person name="de Groot N.N."/>
        </authorList>
    </citation>
    <scope>NUCLEOTIDE SEQUENCE [LARGE SCALE GENOMIC DNA]</scope>
    <source>
        <strain evidence="1 2">A52C2</strain>
    </source>
</reference>
<accession>A0A1H9N7W8</accession>
<sequence length="193" mass="21099">MSRPSIYLAGPEVFLADTVGFFAKKQALCRQFGFEPLAPLDAEHRDGEQPLSRRIYLRNVELARAADLVIANLSPFRGPSADVGTVWEVGFALALGKPVFGYSNDPRSYPERVAAHVHGQPLTRTDGRLFGADKLAVEDFGLADNLMIAECLMETGGMVLAEGNRPQPLDALDLFRVCLHRASERFSGSVLNP</sequence>
<dbReference type="RefSeq" id="WP_092498737.1">
    <property type="nucleotide sequence ID" value="NZ_FOFG01000015.1"/>
</dbReference>
<dbReference type="PANTHER" id="PTHR15364:SF0">
    <property type="entry name" value="2'-DEOXYNUCLEOSIDE 5'-PHOSPHATE N-HYDROLASE 1"/>
    <property type="match status" value="1"/>
</dbReference>
<keyword evidence="2" id="KW-1185">Reference proteome</keyword>
<protein>
    <submittedName>
        <fullName evidence="1">Nucleoside 2-deoxyribosyltransferase</fullName>
    </submittedName>
</protein>
<dbReference type="OrthoDB" id="9795789at2"/>
<organism evidence="1 2">
    <name type="scientific">Faunimonas pinastri</name>
    <dbReference type="NCBI Taxonomy" id="1855383"/>
    <lineage>
        <taxon>Bacteria</taxon>
        <taxon>Pseudomonadati</taxon>
        <taxon>Pseudomonadota</taxon>
        <taxon>Alphaproteobacteria</taxon>
        <taxon>Hyphomicrobiales</taxon>
        <taxon>Afifellaceae</taxon>
        <taxon>Faunimonas</taxon>
    </lineage>
</organism>
<dbReference type="PANTHER" id="PTHR15364">
    <property type="entry name" value="2'-DEOXYNUCLEOSIDE 5'-PHOSPHATE N-HYDROLASE 1"/>
    <property type="match status" value="1"/>
</dbReference>
<dbReference type="Pfam" id="PF05014">
    <property type="entry name" value="Nuc_deoxyrib_tr"/>
    <property type="match status" value="1"/>
</dbReference>
<dbReference type="GO" id="GO:0016740">
    <property type="term" value="F:transferase activity"/>
    <property type="evidence" value="ECO:0007669"/>
    <property type="project" value="UniProtKB-KW"/>
</dbReference>
<dbReference type="InterPro" id="IPR007710">
    <property type="entry name" value="Nucleoside_deoxyribTrfase"/>
</dbReference>
<name>A0A1H9N7W8_9HYPH</name>
<keyword evidence="1" id="KW-0808">Transferase</keyword>
<dbReference type="EMBL" id="FOFG01000015">
    <property type="protein sequence ID" value="SER32024.1"/>
    <property type="molecule type" value="Genomic_DNA"/>
</dbReference>